<dbReference type="PANTHER" id="PTHR47197:SF3">
    <property type="entry name" value="DIHYDRO-HEME D1 DEHYDROGENASE"/>
    <property type="match status" value="1"/>
</dbReference>
<dbReference type="Gene3D" id="3.30.230.10">
    <property type="match status" value="1"/>
</dbReference>
<organism evidence="2 3">
    <name type="scientific">Streptomyces nogalater</name>
    <dbReference type="NCBI Taxonomy" id="38314"/>
    <lineage>
        <taxon>Bacteria</taxon>
        <taxon>Bacillati</taxon>
        <taxon>Actinomycetota</taxon>
        <taxon>Actinomycetes</taxon>
        <taxon>Kitasatosporales</taxon>
        <taxon>Streptomycetaceae</taxon>
        <taxon>Streptomyces</taxon>
    </lineage>
</organism>
<proteinExistence type="predicted"/>
<dbReference type="EMBL" id="JBHSOE010000007">
    <property type="protein sequence ID" value="MFC5655079.1"/>
    <property type="molecule type" value="Genomic_DNA"/>
</dbReference>
<dbReference type="RefSeq" id="WP_344352330.1">
    <property type="nucleotide sequence ID" value="NZ_BAAASM010000059.1"/>
</dbReference>
<accession>A0ABW0WDU0</accession>
<dbReference type="PANTHER" id="PTHR47197">
    <property type="entry name" value="PROTEIN NIRF"/>
    <property type="match status" value="1"/>
</dbReference>
<dbReference type="InterPro" id="IPR011044">
    <property type="entry name" value="Quino_amine_DH_bsu"/>
</dbReference>
<reference evidence="3" key="1">
    <citation type="journal article" date="2019" name="Int. J. Syst. Evol. Microbiol.">
        <title>The Global Catalogue of Microorganisms (GCM) 10K type strain sequencing project: providing services to taxonomists for standard genome sequencing and annotation.</title>
        <authorList>
            <consortium name="The Broad Institute Genomics Platform"/>
            <consortium name="The Broad Institute Genome Sequencing Center for Infectious Disease"/>
            <person name="Wu L."/>
            <person name="Ma J."/>
        </authorList>
    </citation>
    <scope>NUCLEOTIDE SEQUENCE [LARGE SCALE GENOMIC DNA]</scope>
    <source>
        <strain evidence="3">KCTC 5701</strain>
    </source>
</reference>
<protein>
    <submittedName>
        <fullName evidence="2">Uncharacterized protein</fullName>
    </submittedName>
</protein>
<comment type="caution">
    <text evidence="2">The sequence shown here is derived from an EMBL/GenBank/DDBJ whole genome shotgun (WGS) entry which is preliminary data.</text>
</comment>
<dbReference type="SUPFAM" id="SSF69322">
    <property type="entry name" value="Tricorn protease domain 2"/>
    <property type="match status" value="1"/>
</dbReference>
<dbReference type="SMART" id="SM00320">
    <property type="entry name" value="WD40"/>
    <property type="match status" value="3"/>
</dbReference>
<feature type="region of interest" description="Disordered" evidence="1">
    <location>
        <begin position="1075"/>
        <end position="1094"/>
    </location>
</feature>
<dbReference type="InterPro" id="IPR051200">
    <property type="entry name" value="Host-pathogen_enzymatic-act"/>
</dbReference>
<dbReference type="Proteomes" id="UP001596065">
    <property type="component" value="Unassembled WGS sequence"/>
</dbReference>
<evidence type="ECO:0000256" key="1">
    <source>
        <dbReference type="SAM" id="MobiDB-lite"/>
    </source>
</evidence>
<gene>
    <name evidence="2" type="ORF">ACFP3J_06190</name>
</gene>
<dbReference type="InterPro" id="IPR015943">
    <property type="entry name" value="WD40/YVTN_repeat-like_dom_sf"/>
</dbReference>
<keyword evidence="3" id="KW-1185">Reference proteome</keyword>
<dbReference type="Gene3D" id="2.130.10.10">
    <property type="entry name" value="YVTN repeat-like/Quinoprotein amine dehydrogenase"/>
    <property type="match status" value="3"/>
</dbReference>
<dbReference type="InterPro" id="IPR001680">
    <property type="entry name" value="WD40_rpt"/>
</dbReference>
<dbReference type="Pfam" id="PF00400">
    <property type="entry name" value="WD40"/>
    <property type="match status" value="1"/>
</dbReference>
<dbReference type="InterPro" id="IPR014721">
    <property type="entry name" value="Ribsml_uS5_D2-typ_fold_subgr"/>
</dbReference>
<evidence type="ECO:0000313" key="3">
    <source>
        <dbReference type="Proteomes" id="UP001596065"/>
    </source>
</evidence>
<sequence length="1139" mass="120150">MTATGSTYRTALDAVLRESTPQGAVHELLGERQLWWKSCSEAARTDPAWLAEGPVEALADWIDANVPDREPLTLTPARHAYLLARALAFPPERDEALVSLRTMWADSGLLSANAAPGPVRPSGRGLDAVPESAAARLDAVLERIPHLPGAAALAPDSMLVAAALLMAGCEPGRWVQIPVVFGAAERPGEPGATGVLELREFPAGPPGLYPDPRYMTGLRSSDGQFATALGRAWAVAGRCRGARCVLWRLRFADHAPTRIEGPSLGAAFALGLRELLRYPQRRRPSVAWLRGVFYGLRPRTAVTGALGHGEQLDGVSCMEDKLLAARRKGLRLVAPAANRPDAAHAPEPADVKFAETLRQADRYARRFRTGRLVTAVVLVSAVAASGAVVQYRQATARERMTQAHRLAEVSADLLSTDVTLAGLFAERAYRQHADPQTRKALFRAVTASPHLTGSVRTAGTVSAVAASQNGGRVFSGSRGGDVEAWGLKGGRFTGYHRRIGRLPGPVEAVASDADGRVVAASDDRTVSVWAAGEGSPAPRLPEGQTPAAVAVSPSGRFIAVATASLVFEVPGTLSVLDRVSGRTKRLELADLSSGPSALAFDGDGELVVIEFAYGGWNRISVPQLKRTAGSTLGFGIHNSAAAIAPDGSHFTYSNKGSPLPVWPSRGKPDIDKPELVASTEPGLPSALAVSRGGTHTAVAIGSTLRVSRTHGRAEKGSGPLVLPGAGPVPPGTLAFIGSGGDRILSASSDSLSLWDLRQHTRIAWESKVDIPGSCLSCVAPQVAVAPDGQDAAILDSLARRLVLQRLGPPATKPRGHEGTLRIPGFSALLWRPDSKRLTVLAPDGSAQSLARGEVWQPVGSWPAVPNPLRLSDPPARARYLPGGRKVAVVHMSGTVWVRDAESGKPLRKVDGPRSMAPTADGYEHPAATKVALHERGSYAAVLDEQVFDNPGKARVHVISTASGRVRTIPAADARGLTYSGDHLLIQHGSGTIEVRSAAGDRRLGTVEGVDDPAVGPVTDGKLLAGTTVEDQAVRLLDLASQTSLGTLPLPEHNFANSTGLALTPDGTGLVTATEADYSETDSPEPDGPTTDPLGTLIQWRLDPREWIRTVCATAGRELRPRDWERHMDAPAPASLRCGE</sequence>
<name>A0ABW0WDU0_STRNO</name>
<dbReference type="SUPFAM" id="SSF50969">
    <property type="entry name" value="YVTN repeat-like/Quinoprotein amine dehydrogenase"/>
    <property type="match status" value="1"/>
</dbReference>
<evidence type="ECO:0000313" key="2">
    <source>
        <dbReference type="EMBL" id="MFC5655079.1"/>
    </source>
</evidence>